<evidence type="ECO:0000256" key="13">
    <source>
        <dbReference type="ARBA" id="ARBA00024960"/>
    </source>
</evidence>
<feature type="compositionally biased region" description="Basic and acidic residues" evidence="16">
    <location>
        <begin position="1103"/>
        <end position="1116"/>
    </location>
</feature>
<feature type="region of interest" description="Disordered" evidence="16">
    <location>
        <begin position="1338"/>
        <end position="1359"/>
    </location>
</feature>
<evidence type="ECO:0000256" key="11">
    <source>
        <dbReference type="ARBA" id="ARBA00023136"/>
    </source>
</evidence>
<dbReference type="Gene3D" id="2.60.40.150">
    <property type="entry name" value="C2 domain"/>
    <property type="match status" value="1"/>
</dbReference>
<feature type="compositionally biased region" description="Low complexity" evidence="16">
    <location>
        <begin position="922"/>
        <end position="941"/>
    </location>
</feature>
<feature type="domain" description="WW" evidence="18">
    <location>
        <begin position="9"/>
        <end position="42"/>
    </location>
</feature>
<keyword evidence="11" id="KW-0472">Membrane</keyword>
<comment type="similarity">
    <text evidence="3">Belongs to the WWC family. KIBRA subfamily.</text>
</comment>
<protein>
    <recommendedName>
        <fullName evidence="4">Protein kibra</fullName>
    </recommendedName>
</protein>
<keyword evidence="12" id="KW-0804">Transcription</keyword>
<dbReference type="InterPro" id="IPR051105">
    <property type="entry name" value="WWC/KIBRA_Hippo_Reg"/>
</dbReference>
<keyword evidence="6" id="KW-0963">Cytoplasm</keyword>
<evidence type="ECO:0000313" key="19">
    <source>
        <dbReference type="EMBL" id="KAK7097158.1"/>
    </source>
</evidence>
<dbReference type="InterPro" id="IPR057747">
    <property type="entry name" value="WWC1_hairpin"/>
</dbReference>
<keyword evidence="7" id="KW-0597">Phosphoprotein</keyword>
<sequence length="1359" mass="149966">MPKGRNGELPLPDGWEEAIDFDGKRFFIDHNTRRTTWIDPRDRYTKPETFADCVADELPLGWEEVVDPTLGVYFIDHINQVNQLEDPRLQWRQEQEIMLKEYLGTAQDDLQAKQEIYSIKEQRLNLAQDEFQHLKDTLTSNCWKSSHTSLNSNSSIGSTKYDPDLLKADINLAKNRVGRLKRELEQIKTEMHYKQQGVETLCSVGQKLSATGGYSVGQAQAIIGEIRQLQQVLTSGQKERNELVQSLARLKEDFLLSKTGGSSPDVSTLSLAHDRHEIASQTDLRGDFGLNQSRLFAEKTRMRLQYDEARRKLSSLKVRLANIEDQMVPGQTQCDKDRLLLLQEKEQLLRELRSIDPKGRNGEEMTSIRQRIAQLEYDLKHALQISNKQIQERLTLHNEKANIMHELNETTKLTSYLESQLRSLSLSTLSMSSGSSLGSLGSLSASSRGSLNSLSTQDVYGQATGITGSGMGVMGSEVNLQELHQRVEKLLQGHSMSPISEAVSPTTTPIPHADITAAATNSYLQSVMAGSGSASSEGATAKSGSHSSLSSPPASPYGLGAPPSYEQHVNCVQRVGGLLPGAGSMATKWSRPNTDLTPHIILEAEEGSATSPHPRTEQGVSNHYPIVLTPVPPPVPPSTLSSVPLTCPHHQPPPPSPASHQELYQGAGALSSAANPADSLTAPSLLHQACVGAERDRDHVGSGVVMAPPNQRRALVAGLDNVDVLSNPPLSPISESSSGVGNNLSGGNTRSVSAAVSDESVAGDSGVFEATVKRTGVIDQVLETNLESAQIQVKLKYEGVDKQLQVGIEQARNLAALPFPEGSKVCIKVAVVPSVNVSWATKPLSELKAPKFSEVFAVTLLEHRLYTNTLQLNVWSLHEVLGDECLGCAQVSLADFNPRSISQRWYNVLSFKFMQADLPPASKAPASNSARVPSSSSKTSSVPPPIPSASGSLPSLPSSSSSSDGMRPSRLMHAKQQKDRVHQLLEASSAKLRKASITSDENSTDNLRDSQHKSLHPTVLSLKEESSDESTIISSQTSTLTRNQGPGDMESHDFDSALSSQDRNNEDGDEMEEEDEKDYTEMIQEVLDELAQSVDNFYYDDHYTESDDSPHIKTCDAETNTEGEYGHLEKKRRSHHSVRNSTIRRSQTFSPACHHPAGYVCKLNRSDSDSSMPLYKRGPFQRNTLERKSLRWKKANGLMVGGSGTARLPVRTSLDLELDLQAFHTRLQCMSDEITRLQQLKQQLEQAKKRGEAELPGWLVENEQFNHILAEAEKLHQSDRRVYVSKQDRRAEHLMKKVARDVQRMRQGSTNSRARSFREKMAFFTNVNISVPVVPRENAEREDRAAEDFFHDNRVGEEV</sequence>
<dbReference type="GO" id="GO:0019900">
    <property type="term" value="F:kinase binding"/>
    <property type="evidence" value="ECO:0007669"/>
    <property type="project" value="TreeGrafter"/>
</dbReference>
<reference evidence="19 20" key="1">
    <citation type="submission" date="2024-02" db="EMBL/GenBank/DDBJ databases">
        <title>Chromosome-scale genome assembly of the rough periwinkle Littorina saxatilis.</title>
        <authorList>
            <person name="De Jode A."/>
            <person name="Faria R."/>
            <person name="Formenti G."/>
            <person name="Sims Y."/>
            <person name="Smith T.P."/>
            <person name="Tracey A."/>
            <person name="Wood J.M.D."/>
            <person name="Zagrodzka Z.B."/>
            <person name="Johannesson K."/>
            <person name="Butlin R.K."/>
            <person name="Leder E.H."/>
        </authorList>
    </citation>
    <scope>NUCLEOTIDE SEQUENCE [LARGE SCALE GENOMIC DNA]</scope>
    <source>
        <strain evidence="19">Snail1</strain>
        <tissue evidence="19">Muscle</tissue>
    </source>
</reference>
<dbReference type="PROSITE" id="PS50020">
    <property type="entry name" value="WW_DOMAIN_2"/>
    <property type="match status" value="2"/>
</dbReference>
<feature type="domain" description="C2" evidence="17">
    <location>
        <begin position="787"/>
        <end position="906"/>
    </location>
</feature>
<keyword evidence="20" id="KW-1185">Reference proteome</keyword>
<evidence type="ECO:0000256" key="4">
    <source>
        <dbReference type="ARBA" id="ARBA00013712"/>
    </source>
</evidence>
<dbReference type="InterPro" id="IPR036020">
    <property type="entry name" value="WW_dom_sf"/>
</dbReference>
<dbReference type="Pfam" id="PF00397">
    <property type="entry name" value="WW"/>
    <property type="match status" value="1"/>
</dbReference>
<feature type="domain" description="WW" evidence="18">
    <location>
        <begin position="56"/>
        <end position="89"/>
    </location>
</feature>
<dbReference type="SUPFAM" id="SSF51045">
    <property type="entry name" value="WW domain"/>
    <property type="match status" value="2"/>
</dbReference>
<dbReference type="Gene3D" id="2.20.70.10">
    <property type="match status" value="2"/>
</dbReference>
<evidence type="ECO:0000259" key="17">
    <source>
        <dbReference type="PROSITE" id="PS50004"/>
    </source>
</evidence>
<evidence type="ECO:0000256" key="7">
    <source>
        <dbReference type="ARBA" id="ARBA00022553"/>
    </source>
</evidence>
<dbReference type="SUPFAM" id="SSF49562">
    <property type="entry name" value="C2 domain (Calcium/lipid-binding domain, CaLB)"/>
    <property type="match status" value="1"/>
</dbReference>
<keyword evidence="9" id="KW-0805">Transcription regulation</keyword>
<feature type="compositionally biased region" description="Low complexity" evidence="16">
    <location>
        <begin position="736"/>
        <end position="751"/>
    </location>
</feature>
<dbReference type="Pfam" id="PF25802">
    <property type="entry name" value="WWC1"/>
    <property type="match status" value="1"/>
</dbReference>
<dbReference type="PANTHER" id="PTHR14791:SF29">
    <property type="entry name" value="PROTEIN KIBRA"/>
    <property type="match status" value="1"/>
</dbReference>
<name>A0AAN9G6D5_9CAEN</name>
<proteinExistence type="inferred from homology"/>
<accession>A0AAN9G6D5</accession>
<feature type="region of interest" description="Disordered" evidence="16">
    <location>
        <begin position="530"/>
        <end position="561"/>
    </location>
</feature>
<dbReference type="PROSITE" id="PS01159">
    <property type="entry name" value="WW_DOMAIN_1"/>
    <property type="match status" value="1"/>
</dbReference>
<dbReference type="EMBL" id="JBAMIC010000013">
    <property type="protein sequence ID" value="KAK7097158.1"/>
    <property type="molecule type" value="Genomic_DNA"/>
</dbReference>
<evidence type="ECO:0000256" key="10">
    <source>
        <dbReference type="ARBA" id="ARBA00023054"/>
    </source>
</evidence>
<dbReference type="GO" id="GO:0060090">
    <property type="term" value="F:molecular adaptor activity"/>
    <property type="evidence" value="ECO:0007669"/>
    <property type="project" value="TreeGrafter"/>
</dbReference>
<evidence type="ECO:0000256" key="6">
    <source>
        <dbReference type="ARBA" id="ARBA00022490"/>
    </source>
</evidence>
<comment type="caution">
    <text evidence="19">The sequence shown here is derived from an EMBL/GenBank/DDBJ whole genome shotgun (WGS) entry which is preliminary data.</text>
</comment>
<feature type="region of interest" description="Disordered" evidence="16">
    <location>
        <begin position="1103"/>
        <end position="1144"/>
    </location>
</feature>
<comment type="subunit">
    <text evidence="14">Forms a complex with Mer and Ex. Interacts (via domain WW 1) with Ex (via RXPPXY motif). Interacts with Mer, Sav, Hpo and Wts.</text>
</comment>
<dbReference type="CDD" id="cd00201">
    <property type="entry name" value="WW"/>
    <property type="match status" value="2"/>
</dbReference>
<dbReference type="Proteomes" id="UP001374579">
    <property type="component" value="Unassembled WGS sequence"/>
</dbReference>
<evidence type="ECO:0000256" key="3">
    <source>
        <dbReference type="ARBA" id="ARBA00010585"/>
    </source>
</evidence>
<organism evidence="19 20">
    <name type="scientific">Littorina saxatilis</name>
    <dbReference type="NCBI Taxonomy" id="31220"/>
    <lineage>
        <taxon>Eukaryota</taxon>
        <taxon>Metazoa</taxon>
        <taxon>Spiralia</taxon>
        <taxon>Lophotrochozoa</taxon>
        <taxon>Mollusca</taxon>
        <taxon>Gastropoda</taxon>
        <taxon>Caenogastropoda</taxon>
        <taxon>Littorinimorpha</taxon>
        <taxon>Littorinoidea</taxon>
        <taxon>Littorinidae</taxon>
        <taxon>Littorina</taxon>
    </lineage>
</organism>
<keyword evidence="8" id="KW-0677">Repeat</keyword>
<evidence type="ECO:0000256" key="15">
    <source>
        <dbReference type="SAM" id="Coils"/>
    </source>
</evidence>
<feature type="compositionally biased region" description="Acidic residues" evidence="16">
    <location>
        <begin position="1067"/>
        <end position="1078"/>
    </location>
</feature>
<evidence type="ECO:0000256" key="8">
    <source>
        <dbReference type="ARBA" id="ARBA00022737"/>
    </source>
</evidence>
<evidence type="ECO:0000256" key="16">
    <source>
        <dbReference type="SAM" id="MobiDB-lite"/>
    </source>
</evidence>
<feature type="compositionally biased region" description="Low complexity" evidence="16">
    <location>
        <begin position="1029"/>
        <end position="1039"/>
    </location>
</feature>
<dbReference type="Pfam" id="PF00168">
    <property type="entry name" value="C2"/>
    <property type="match status" value="1"/>
</dbReference>
<dbReference type="GO" id="GO:0046621">
    <property type="term" value="P:negative regulation of organ growth"/>
    <property type="evidence" value="ECO:0007669"/>
    <property type="project" value="TreeGrafter"/>
</dbReference>
<dbReference type="GO" id="GO:0006355">
    <property type="term" value="P:regulation of DNA-templated transcription"/>
    <property type="evidence" value="ECO:0007669"/>
    <property type="project" value="TreeGrafter"/>
</dbReference>
<feature type="region of interest" description="Disordered" evidence="16">
    <location>
        <begin position="922"/>
        <end position="1078"/>
    </location>
</feature>
<evidence type="ECO:0000256" key="1">
    <source>
        <dbReference type="ARBA" id="ARBA00004221"/>
    </source>
</evidence>
<dbReference type="GO" id="GO:0005737">
    <property type="term" value="C:cytoplasm"/>
    <property type="evidence" value="ECO:0007669"/>
    <property type="project" value="UniProtKB-SubCell"/>
</dbReference>
<dbReference type="PROSITE" id="PS50004">
    <property type="entry name" value="C2"/>
    <property type="match status" value="1"/>
</dbReference>
<evidence type="ECO:0000256" key="5">
    <source>
        <dbReference type="ARBA" id="ARBA00022475"/>
    </source>
</evidence>
<dbReference type="GO" id="GO:0016477">
    <property type="term" value="P:cell migration"/>
    <property type="evidence" value="ECO:0007669"/>
    <property type="project" value="TreeGrafter"/>
</dbReference>
<comment type="subcellular location">
    <subcellularLocation>
        <location evidence="1">Apical cell membrane</location>
    </subcellularLocation>
    <subcellularLocation>
        <location evidence="2">Cytoplasm</location>
    </subcellularLocation>
</comment>
<dbReference type="InterPro" id="IPR000008">
    <property type="entry name" value="C2_dom"/>
</dbReference>
<dbReference type="InterPro" id="IPR035892">
    <property type="entry name" value="C2_domain_sf"/>
</dbReference>
<dbReference type="InterPro" id="IPR001202">
    <property type="entry name" value="WW_dom"/>
</dbReference>
<evidence type="ECO:0000256" key="14">
    <source>
        <dbReference type="ARBA" id="ARBA00025969"/>
    </source>
</evidence>
<feature type="coiled-coil region" evidence="15">
    <location>
        <begin position="1227"/>
        <end position="1254"/>
    </location>
</feature>
<keyword evidence="5" id="KW-1003">Cell membrane</keyword>
<evidence type="ECO:0000313" key="20">
    <source>
        <dbReference type="Proteomes" id="UP001374579"/>
    </source>
</evidence>
<feature type="compositionally biased region" description="Basic residues" evidence="16">
    <location>
        <begin position="1129"/>
        <end position="1138"/>
    </location>
</feature>
<gene>
    <name evidence="19" type="ORF">V1264_004176</name>
</gene>
<evidence type="ECO:0000256" key="12">
    <source>
        <dbReference type="ARBA" id="ARBA00023163"/>
    </source>
</evidence>
<dbReference type="PANTHER" id="PTHR14791">
    <property type="entry name" value="BOMB/KIRA PROTEINS"/>
    <property type="match status" value="1"/>
</dbReference>
<dbReference type="GO" id="GO:0035330">
    <property type="term" value="P:regulation of hippo signaling"/>
    <property type="evidence" value="ECO:0007669"/>
    <property type="project" value="TreeGrafter"/>
</dbReference>
<evidence type="ECO:0000259" key="18">
    <source>
        <dbReference type="PROSITE" id="PS50020"/>
    </source>
</evidence>
<dbReference type="GO" id="GO:0016324">
    <property type="term" value="C:apical plasma membrane"/>
    <property type="evidence" value="ECO:0007669"/>
    <property type="project" value="UniProtKB-SubCell"/>
</dbReference>
<feature type="region of interest" description="Disordered" evidence="16">
    <location>
        <begin position="728"/>
        <end position="751"/>
    </location>
</feature>
<evidence type="ECO:0000256" key="2">
    <source>
        <dbReference type="ARBA" id="ARBA00004496"/>
    </source>
</evidence>
<feature type="compositionally biased region" description="Polar residues" evidence="16">
    <location>
        <begin position="996"/>
        <end position="1005"/>
    </location>
</feature>
<keyword evidence="10 15" id="KW-0175">Coiled coil</keyword>
<feature type="coiled-coil region" evidence="15">
    <location>
        <begin position="299"/>
        <end position="326"/>
    </location>
</feature>
<dbReference type="SMART" id="SM00456">
    <property type="entry name" value="WW"/>
    <property type="match status" value="2"/>
</dbReference>
<comment type="function">
    <text evidence="13">Regulator of the Hippo/SWH (Sav/Wts/Hpo) signaling pathway, a signaling pathway that plays a pivotal role in organ size control and tumor suppression by restricting proliferation and promoting apoptosis. The core of this pathway is composed of a kinase cascade wherein Hippo (Hpo), in complex with its regulatory protein Salvador (Sav), phosphorylates and activates Warts (Wts) in complex with its regulatory protein Mats, which in turn phosphorylates and inactivates the Yorkie (Yki) oncoprotein. Kibra acts synergistically along with Ex and Mer to regulate the Hippo signaling pathway.</text>
</comment>
<evidence type="ECO:0000256" key="9">
    <source>
        <dbReference type="ARBA" id="ARBA00023015"/>
    </source>
</evidence>
<feature type="compositionally biased region" description="Low complexity" evidence="16">
    <location>
        <begin position="948"/>
        <end position="963"/>
    </location>
</feature>